<keyword evidence="2" id="KW-0812">Transmembrane</keyword>
<evidence type="ECO:0000256" key="2">
    <source>
        <dbReference type="SAM" id="Phobius"/>
    </source>
</evidence>
<name>A0ABP0CE62_9PEZI</name>
<feature type="transmembrane region" description="Helical" evidence="2">
    <location>
        <begin position="61"/>
        <end position="80"/>
    </location>
</feature>
<feature type="region of interest" description="Disordered" evidence="1">
    <location>
        <begin position="1"/>
        <end position="30"/>
    </location>
</feature>
<dbReference type="Proteomes" id="UP001642406">
    <property type="component" value="Unassembled WGS sequence"/>
</dbReference>
<comment type="caution">
    <text evidence="3">The sequence shown here is derived from an EMBL/GenBank/DDBJ whole genome shotgun (WGS) entry which is preliminary data.</text>
</comment>
<accession>A0ABP0CE62</accession>
<keyword evidence="2" id="KW-0472">Membrane</keyword>
<keyword evidence="4" id="KW-1185">Reference proteome</keyword>
<evidence type="ECO:0000313" key="4">
    <source>
        <dbReference type="Proteomes" id="UP001642406"/>
    </source>
</evidence>
<dbReference type="EMBL" id="CAWUHC010000086">
    <property type="protein sequence ID" value="CAK7230350.1"/>
    <property type="molecule type" value="Genomic_DNA"/>
</dbReference>
<evidence type="ECO:0000313" key="3">
    <source>
        <dbReference type="EMBL" id="CAK7230350.1"/>
    </source>
</evidence>
<keyword evidence="2" id="KW-1133">Transmembrane helix</keyword>
<proteinExistence type="predicted"/>
<organism evidence="3 4">
    <name type="scientific">Sporothrix bragantina</name>
    <dbReference type="NCBI Taxonomy" id="671064"/>
    <lineage>
        <taxon>Eukaryota</taxon>
        <taxon>Fungi</taxon>
        <taxon>Dikarya</taxon>
        <taxon>Ascomycota</taxon>
        <taxon>Pezizomycotina</taxon>
        <taxon>Sordariomycetes</taxon>
        <taxon>Sordariomycetidae</taxon>
        <taxon>Ophiostomatales</taxon>
        <taxon>Ophiostomataceae</taxon>
        <taxon>Sporothrix</taxon>
    </lineage>
</organism>
<gene>
    <name evidence="3" type="ORF">SBRCBS47491_007555</name>
</gene>
<protein>
    <submittedName>
        <fullName evidence="3">Uncharacterized protein</fullName>
    </submittedName>
</protein>
<evidence type="ECO:0000256" key="1">
    <source>
        <dbReference type="SAM" id="MobiDB-lite"/>
    </source>
</evidence>
<sequence>MATKRTGKASGARKAATSSSNPPKPFKKAPDSLEPFYEQLSTRHVYIAHIDGKPASFKRKIFSVPILMNIGVVLLFALRVWYIGPFYYLLLQSALGTANETTFVAKDLAWTQLASIIFRRGFTFMLDLILAVFVWPWPVEFCFGTTHGNPVGWRMQVGFRDKEIYVRRSRSWYSSTQNSTVTDNAAGGNGTTKMDLVNDDDARRLLVAHISQATSPLLTQQKTGYLTMDGNWDLDWNMMVLATHLVDKKELALEAFTSLTLLHHDDYGWLIADLKMLSAGGGPDGGSADDDIRRQQVFKFRDALSALGKEDLFYRWIEIIQFEATKPGGFGNAERQAEVAQQVRDVFQEKGVDFDRLWAESVGTDGLHGM</sequence>
<reference evidence="3 4" key="1">
    <citation type="submission" date="2024-01" db="EMBL/GenBank/DDBJ databases">
        <authorList>
            <person name="Allen C."/>
            <person name="Tagirdzhanova G."/>
        </authorList>
    </citation>
    <scope>NUCLEOTIDE SEQUENCE [LARGE SCALE GENOMIC DNA]</scope>
</reference>